<comment type="caution">
    <text evidence="8">The sequence shown here is derived from an EMBL/GenBank/DDBJ whole genome shotgun (WGS) entry which is preliminary data.</text>
</comment>
<evidence type="ECO:0000256" key="4">
    <source>
        <dbReference type="ARBA" id="ARBA00022833"/>
    </source>
</evidence>
<evidence type="ECO:0000256" key="1">
    <source>
        <dbReference type="ARBA" id="ARBA00004123"/>
    </source>
</evidence>
<comment type="catalytic activity">
    <reaction evidence="6">
        <text>S-ubiquitinyl-[E2 ubiquitin-conjugating enzyme]-L-cysteine + [acceptor protein]-L-lysine = [E2 ubiquitin-conjugating enzyme]-L-cysteine + N(6)-ubiquitinyl-[acceptor protein]-L-lysine.</text>
        <dbReference type="EC" id="2.3.2.27"/>
    </reaction>
</comment>
<comment type="subcellular location">
    <subcellularLocation>
        <location evidence="1 6">Nucleus</location>
    </subcellularLocation>
</comment>
<keyword evidence="6" id="KW-0175">Coiled coil</keyword>
<proteinExistence type="inferred from homology"/>
<keyword evidence="4 6" id="KW-0862">Zinc</keyword>
<evidence type="ECO:0000256" key="5">
    <source>
        <dbReference type="ARBA" id="ARBA00023242"/>
    </source>
</evidence>
<name>A0AAE0L878_9CHLO</name>
<dbReference type="GO" id="GO:0016567">
    <property type="term" value="P:protein ubiquitination"/>
    <property type="evidence" value="ECO:0007669"/>
    <property type="project" value="UniProtKB-UniRule"/>
</dbReference>
<evidence type="ECO:0000313" key="8">
    <source>
        <dbReference type="EMBL" id="KAK3275643.1"/>
    </source>
</evidence>
<feature type="compositionally biased region" description="Basic and acidic residues" evidence="7">
    <location>
        <begin position="146"/>
        <end position="174"/>
    </location>
</feature>
<keyword evidence="6" id="KW-0833">Ubl conjugation pathway</keyword>
<evidence type="ECO:0000256" key="2">
    <source>
        <dbReference type="ARBA" id="ARBA00022723"/>
    </source>
</evidence>
<comment type="pathway">
    <text evidence="6">Protein modification; protein ubiquitination.</text>
</comment>
<dbReference type="GO" id="GO:0061630">
    <property type="term" value="F:ubiquitin protein ligase activity"/>
    <property type="evidence" value="ECO:0007669"/>
    <property type="project" value="UniProtKB-EC"/>
</dbReference>
<accession>A0AAE0L878</accession>
<reference evidence="8 9" key="1">
    <citation type="journal article" date="2015" name="Genome Biol. Evol.">
        <title>Comparative Genomics of a Bacterivorous Green Alga Reveals Evolutionary Causalities and Consequences of Phago-Mixotrophic Mode of Nutrition.</title>
        <authorList>
            <person name="Burns J.A."/>
            <person name="Paasch A."/>
            <person name="Narechania A."/>
            <person name="Kim E."/>
        </authorList>
    </citation>
    <scope>NUCLEOTIDE SEQUENCE [LARGE SCALE GENOMIC DNA]</scope>
    <source>
        <strain evidence="8 9">PLY_AMNH</strain>
    </source>
</reference>
<keyword evidence="9" id="KW-1185">Reference proteome</keyword>
<dbReference type="EC" id="2.3.2.27" evidence="6"/>
<dbReference type="PANTHER" id="PTHR23163">
    <property type="entry name" value="RING FINGER PROTEIN-RELATED"/>
    <property type="match status" value="1"/>
</dbReference>
<organism evidence="8 9">
    <name type="scientific">Cymbomonas tetramitiformis</name>
    <dbReference type="NCBI Taxonomy" id="36881"/>
    <lineage>
        <taxon>Eukaryota</taxon>
        <taxon>Viridiplantae</taxon>
        <taxon>Chlorophyta</taxon>
        <taxon>Pyramimonadophyceae</taxon>
        <taxon>Pyramimonadales</taxon>
        <taxon>Pyramimonadaceae</taxon>
        <taxon>Cymbomonas</taxon>
    </lineage>
</organism>
<dbReference type="PANTHER" id="PTHR23163:SF0">
    <property type="entry name" value="E3 UBIQUITIN-PROTEIN LIGASE BRE1"/>
    <property type="match status" value="1"/>
</dbReference>
<sequence>MGMQEQMMPNMGMPGQAMLMGMPGNMMMMPQGNMMQGVMMQPADGSGESGMRMIDGKPMNPSFIDPSQQFLDDGRFHNPPNSTETQGLHEEIEDLREKLHREREANSNLNRQVHESDRRSDGLKRRVDELENSKREARPDSVLNSKEYKTLKRQLDESERREKDLLKANEDLKDSAQSGKLKFEKDLAQSRATLTQMRENLDKARKDACGANQLREELKKLQNIADEKERLKKELDTVKLDALQRKSRCQELQQQVQKVQHERVKLPQLQDQLKAHETKVKDLQQELVAVRKQSQAGAEAQAEAVKLKAEVQKLEGRTRSAEKEAEKSYDSMRQMEAEMSKGWGSSISAQKAAAKAQEQNQMLEDELERLRRHLKAEREESQNFRSKLDEAEVVIQQCRDELQQIRQDPTGGRPPNGPGMEMIPQMGMQPNMNAPGEPPVMMQNSFVIQQSQLQGSPQQPMMMGMGMNNNGGAPVMMNQQVILQRMALIQQQQQQLSMNQQMMSGQRGNMEAFDNQSHVEQDDYGDYWSAKKSRHR</sequence>
<evidence type="ECO:0000256" key="7">
    <source>
        <dbReference type="SAM" id="MobiDB-lite"/>
    </source>
</evidence>
<feature type="compositionally biased region" description="Basic and acidic residues" evidence="7">
    <location>
        <begin position="112"/>
        <end position="139"/>
    </location>
</feature>
<gene>
    <name evidence="8" type="ORF">CYMTET_16237</name>
</gene>
<evidence type="ECO:0000313" key="9">
    <source>
        <dbReference type="Proteomes" id="UP001190700"/>
    </source>
</evidence>
<dbReference type="EMBL" id="LGRX02007097">
    <property type="protein sequence ID" value="KAK3275643.1"/>
    <property type="molecule type" value="Genomic_DNA"/>
</dbReference>
<evidence type="ECO:0000256" key="3">
    <source>
        <dbReference type="ARBA" id="ARBA00022771"/>
    </source>
</evidence>
<evidence type="ECO:0000256" key="6">
    <source>
        <dbReference type="RuleBase" id="RU365038"/>
    </source>
</evidence>
<feature type="region of interest" description="Disordered" evidence="7">
    <location>
        <begin position="509"/>
        <end position="536"/>
    </location>
</feature>
<keyword evidence="6" id="KW-0156">Chromatin regulator</keyword>
<dbReference type="InterPro" id="IPR013956">
    <property type="entry name" value="E3_ubiquit_lig_Bre1"/>
</dbReference>
<protein>
    <recommendedName>
        <fullName evidence="6">E3 ubiquitin protein ligase</fullName>
        <ecNumber evidence="6">2.3.2.27</ecNumber>
    </recommendedName>
</protein>
<keyword evidence="3 6" id="KW-0863">Zinc-finger</keyword>
<keyword evidence="2 6" id="KW-0479">Metal-binding</keyword>
<dbReference type="GO" id="GO:0008270">
    <property type="term" value="F:zinc ion binding"/>
    <property type="evidence" value="ECO:0007669"/>
    <property type="project" value="UniProtKB-KW"/>
</dbReference>
<keyword evidence="6" id="KW-0808">Transferase</keyword>
<comment type="similarity">
    <text evidence="6">Belongs to the BRE1 family.</text>
</comment>
<dbReference type="GO" id="GO:0033503">
    <property type="term" value="C:HULC complex"/>
    <property type="evidence" value="ECO:0007669"/>
    <property type="project" value="TreeGrafter"/>
</dbReference>
<feature type="region of interest" description="Disordered" evidence="7">
    <location>
        <begin position="103"/>
        <end position="184"/>
    </location>
</feature>
<dbReference type="AlphaFoldDB" id="A0AAE0L878"/>
<feature type="region of interest" description="Disordered" evidence="7">
    <location>
        <begin position="67"/>
        <end position="89"/>
    </location>
</feature>
<keyword evidence="5 6" id="KW-0539">Nucleus</keyword>
<dbReference type="GO" id="GO:0005634">
    <property type="term" value="C:nucleus"/>
    <property type="evidence" value="ECO:0007669"/>
    <property type="project" value="UniProtKB-SubCell"/>
</dbReference>
<dbReference type="Proteomes" id="UP001190700">
    <property type="component" value="Unassembled WGS sequence"/>
</dbReference>
<dbReference type="GO" id="GO:0006325">
    <property type="term" value="P:chromatin organization"/>
    <property type="evidence" value="ECO:0007669"/>
    <property type="project" value="UniProtKB-KW"/>
</dbReference>